<keyword evidence="5 6" id="KW-0472">Membrane</keyword>
<dbReference type="Gene3D" id="1.20.1250.20">
    <property type="entry name" value="MFS general substrate transporter like domains"/>
    <property type="match status" value="1"/>
</dbReference>
<evidence type="ECO:0000256" key="2">
    <source>
        <dbReference type="ARBA" id="ARBA00022475"/>
    </source>
</evidence>
<comment type="caution">
    <text evidence="8">The sequence shown here is derived from an EMBL/GenBank/DDBJ whole genome shotgun (WGS) entry which is preliminary data.</text>
</comment>
<evidence type="ECO:0000256" key="4">
    <source>
        <dbReference type="ARBA" id="ARBA00022989"/>
    </source>
</evidence>
<dbReference type="PANTHER" id="PTHR23513:SF6">
    <property type="entry name" value="MAJOR FACILITATOR SUPERFAMILY ASSOCIATED DOMAIN-CONTAINING PROTEIN"/>
    <property type="match status" value="1"/>
</dbReference>
<feature type="transmembrane region" description="Helical" evidence="6">
    <location>
        <begin position="308"/>
        <end position="327"/>
    </location>
</feature>
<evidence type="ECO:0000256" key="6">
    <source>
        <dbReference type="SAM" id="Phobius"/>
    </source>
</evidence>
<comment type="subcellular location">
    <subcellularLocation>
        <location evidence="1">Cell membrane</location>
        <topology evidence="1">Multi-pass membrane protein</topology>
    </subcellularLocation>
</comment>
<dbReference type="CDD" id="cd06173">
    <property type="entry name" value="MFS_MefA_like"/>
    <property type="match status" value="1"/>
</dbReference>
<dbReference type="RefSeq" id="WP_209998831.1">
    <property type="nucleotide sequence ID" value="NZ_BAAAJY010000005.1"/>
</dbReference>
<keyword evidence="4 6" id="KW-1133">Transmembrane helix</keyword>
<feature type="transmembrane region" description="Helical" evidence="6">
    <location>
        <begin position="251"/>
        <end position="271"/>
    </location>
</feature>
<feature type="transmembrane region" description="Helical" evidence="6">
    <location>
        <begin position="333"/>
        <end position="353"/>
    </location>
</feature>
<dbReference type="Proteomes" id="UP001296993">
    <property type="component" value="Unassembled WGS sequence"/>
</dbReference>
<sequence length="433" mass="45301">MDRQSAEAETQDESARTPSLLRRRPGFPMLMVSIAFGAVASGILNVANDLVAIYALDADATQIGLLNASESIAFLFLAIPAGILLDRVNRIKTMIWAQAIAGMAIFSVPVCWALQVLSYPQLLVVSFLVGVTGMFWGMGAGSALPGIVGGDLISVAFARKETVDASAGIISPGLAGVLVALVSAPFTLLVAGAANFMAAGALLWGFRNKSNVAIQSTEPKERVSFKASFSEALHFTLKHPMIRALTASSSITNMGLAFGAALETLYFIKVLGFTPQVVGLVISTIAVGGLVGSLVVPGMVGRLGERKVLALSVLCLPLAVTLIPLAASVSQAAVFLIITSSVLYNALMVSYNATVYGLLARYTPEELMGRQQGFRLVFTMGPVPVLGIVGGFLGDRLGLQAAMWIWVGITACAALPLVAVLNKSSRESEPAND</sequence>
<feature type="transmembrane region" description="Helical" evidence="6">
    <location>
        <begin position="277"/>
        <end position="296"/>
    </location>
</feature>
<keyword evidence="3 6" id="KW-0812">Transmembrane</keyword>
<keyword evidence="2" id="KW-1003">Cell membrane</keyword>
<keyword evidence="9" id="KW-1185">Reference proteome</keyword>
<dbReference type="SUPFAM" id="SSF103473">
    <property type="entry name" value="MFS general substrate transporter"/>
    <property type="match status" value="1"/>
</dbReference>
<feature type="domain" description="Major facilitator superfamily (MFS) profile" evidence="7">
    <location>
        <begin position="241"/>
        <end position="433"/>
    </location>
</feature>
<dbReference type="InterPro" id="IPR011701">
    <property type="entry name" value="MFS"/>
</dbReference>
<evidence type="ECO:0000313" key="8">
    <source>
        <dbReference type="EMBL" id="MBP2387038.1"/>
    </source>
</evidence>
<organism evidence="8 9">
    <name type="scientific">Paeniglutamicibacter kerguelensis</name>
    <dbReference type="NCBI Taxonomy" id="254788"/>
    <lineage>
        <taxon>Bacteria</taxon>
        <taxon>Bacillati</taxon>
        <taxon>Actinomycetota</taxon>
        <taxon>Actinomycetes</taxon>
        <taxon>Micrococcales</taxon>
        <taxon>Micrococcaceae</taxon>
        <taxon>Paeniglutamicibacter</taxon>
    </lineage>
</organism>
<dbReference type="InterPro" id="IPR036259">
    <property type="entry name" value="MFS_trans_sf"/>
</dbReference>
<name>A0ABS4XFI8_9MICC</name>
<protein>
    <submittedName>
        <fullName evidence="8">MFS family permease</fullName>
    </submittedName>
</protein>
<evidence type="ECO:0000256" key="1">
    <source>
        <dbReference type="ARBA" id="ARBA00004651"/>
    </source>
</evidence>
<reference evidence="8 9" key="1">
    <citation type="submission" date="2021-03" db="EMBL/GenBank/DDBJ databases">
        <title>Sequencing the genomes of 1000 actinobacteria strains.</title>
        <authorList>
            <person name="Klenk H.-P."/>
        </authorList>
    </citation>
    <scope>NUCLEOTIDE SEQUENCE [LARGE SCALE GENOMIC DNA]</scope>
    <source>
        <strain evidence="8 9">DSM 15797</strain>
    </source>
</reference>
<dbReference type="PANTHER" id="PTHR23513">
    <property type="entry name" value="INTEGRAL MEMBRANE EFFLUX PROTEIN-RELATED"/>
    <property type="match status" value="1"/>
</dbReference>
<dbReference type="Pfam" id="PF07690">
    <property type="entry name" value="MFS_1"/>
    <property type="match status" value="1"/>
</dbReference>
<evidence type="ECO:0000259" key="7">
    <source>
        <dbReference type="PROSITE" id="PS50850"/>
    </source>
</evidence>
<feature type="transmembrane region" description="Helical" evidence="6">
    <location>
        <begin position="188"/>
        <end position="206"/>
    </location>
</feature>
<feature type="transmembrane region" description="Helical" evidence="6">
    <location>
        <begin position="399"/>
        <end position="421"/>
    </location>
</feature>
<proteinExistence type="predicted"/>
<evidence type="ECO:0000256" key="3">
    <source>
        <dbReference type="ARBA" id="ARBA00022692"/>
    </source>
</evidence>
<feature type="transmembrane region" description="Helical" evidence="6">
    <location>
        <begin position="97"/>
        <end position="117"/>
    </location>
</feature>
<feature type="transmembrane region" description="Helical" evidence="6">
    <location>
        <begin position="374"/>
        <end position="393"/>
    </location>
</feature>
<evidence type="ECO:0000313" key="9">
    <source>
        <dbReference type="Proteomes" id="UP001296993"/>
    </source>
</evidence>
<dbReference type="PROSITE" id="PS50850">
    <property type="entry name" value="MFS"/>
    <property type="match status" value="1"/>
</dbReference>
<evidence type="ECO:0000256" key="5">
    <source>
        <dbReference type="ARBA" id="ARBA00023136"/>
    </source>
</evidence>
<dbReference type="InterPro" id="IPR020846">
    <property type="entry name" value="MFS_dom"/>
</dbReference>
<gene>
    <name evidence="8" type="ORF">JOF47_002549</name>
</gene>
<feature type="transmembrane region" description="Helical" evidence="6">
    <location>
        <begin position="123"/>
        <end position="144"/>
    </location>
</feature>
<accession>A0ABS4XFI8</accession>
<feature type="transmembrane region" description="Helical" evidence="6">
    <location>
        <begin position="64"/>
        <end position="85"/>
    </location>
</feature>
<dbReference type="EMBL" id="JAGIOF010000001">
    <property type="protein sequence ID" value="MBP2387038.1"/>
    <property type="molecule type" value="Genomic_DNA"/>
</dbReference>